<gene>
    <name evidence="1" type="ORF">DEO72_LG10g1540</name>
</gene>
<dbReference type="AlphaFoldDB" id="A0A4D6NBP3"/>
<reference evidence="1 2" key="1">
    <citation type="submission" date="2019-04" db="EMBL/GenBank/DDBJ databases">
        <title>An improved genome assembly and genetic linkage map for asparagus bean, Vigna unguiculata ssp. sesquipedialis.</title>
        <authorList>
            <person name="Xia Q."/>
            <person name="Zhang R."/>
            <person name="Dong Y."/>
        </authorList>
    </citation>
    <scope>NUCLEOTIDE SEQUENCE [LARGE SCALE GENOMIC DNA]</scope>
    <source>
        <tissue evidence="1">Leaf</tissue>
    </source>
</reference>
<organism evidence="1 2">
    <name type="scientific">Vigna unguiculata</name>
    <name type="common">Cowpea</name>
    <dbReference type="NCBI Taxonomy" id="3917"/>
    <lineage>
        <taxon>Eukaryota</taxon>
        <taxon>Viridiplantae</taxon>
        <taxon>Streptophyta</taxon>
        <taxon>Embryophyta</taxon>
        <taxon>Tracheophyta</taxon>
        <taxon>Spermatophyta</taxon>
        <taxon>Magnoliopsida</taxon>
        <taxon>eudicotyledons</taxon>
        <taxon>Gunneridae</taxon>
        <taxon>Pentapetalae</taxon>
        <taxon>rosids</taxon>
        <taxon>fabids</taxon>
        <taxon>Fabales</taxon>
        <taxon>Fabaceae</taxon>
        <taxon>Papilionoideae</taxon>
        <taxon>50 kb inversion clade</taxon>
        <taxon>NPAAA clade</taxon>
        <taxon>indigoferoid/millettioid clade</taxon>
        <taxon>Phaseoleae</taxon>
        <taxon>Vigna</taxon>
    </lineage>
</organism>
<proteinExistence type="predicted"/>
<sequence>MICAATTPHLDQQHLCSSSTRKRSHRERTTIATIFSVVLSRLHTTTLHCRSAKHFAGAPKPPATPSVHAPVLTGKEDLAGKRQQPPSLHLRSQSVRETLILERESALPRVSI</sequence>
<evidence type="ECO:0000313" key="1">
    <source>
        <dbReference type="EMBL" id="QCE10312.1"/>
    </source>
</evidence>
<keyword evidence="2" id="KW-1185">Reference proteome</keyword>
<evidence type="ECO:0000313" key="2">
    <source>
        <dbReference type="Proteomes" id="UP000501690"/>
    </source>
</evidence>
<protein>
    <submittedName>
        <fullName evidence="1">Uncharacterized protein</fullName>
    </submittedName>
</protein>
<dbReference type="EMBL" id="CP039354">
    <property type="protein sequence ID" value="QCE10312.1"/>
    <property type="molecule type" value="Genomic_DNA"/>
</dbReference>
<accession>A0A4D6NBP3</accession>
<dbReference type="Proteomes" id="UP000501690">
    <property type="component" value="Linkage Group LG10"/>
</dbReference>
<name>A0A4D6NBP3_VIGUN</name>